<organism evidence="5 6">
    <name type="scientific">Oceanobacillus kimchii</name>
    <dbReference type="NCBI Taxonomy" id="746691"/>
    <lineage>
        <taxon>Bacteria</taxon>
        <taxon>Bacillati</taxon>
        <taxon>Bacillota</taxon>
        <taxon>Bacilli</taxon>
        <taxon>Bacillales</taxon>
        <taxon>Bacillaceae</taxon>
        <taxon>Oceanobacillus</taxon>
    </lineage>
</organism>
<sequence length="71" mass="7848">MNKTILKITGMSCAHCVNKIETALQDLQGVVKVKVNLKKEIAKVKYDETVQTLDNLTASIKEVGYEAEPVN</sequence>
<dbReference type="Gene3D" id="3.30.70.100">
    <property type="match status" value="1"/>
</dbReference>
<dbReference type="NCBIfam" id="NF033794">
    <property type="entry name" value="chaper_CopZ_Eh"/>
    <property type="match status" value="1"/>
</dbReference>
<dbReference type="PANTHER" id="PTHR46594:SF4">
    <property type="entry name" value="P-TYPE CATION-TRANSPORTING ATPASE"/>
    <property type="match status" value="1"/>
</dbReference>
<accession>A0ABQ5TNP6</accession>
<name>A0ABQ5TNP6_9BACI</name>
<evidence type="ECO:0000256" key="3">
    <source>
        <dbReference type="ARBA" id="ARBA00023008"/>
    </source>
</evidence>
<keyword evidence="6" id="KW-1185">Reference proteome</keyword>
<dbReference type="PROSITE" id="PS50846">
    <property type="entry name" value="HMA_2"/>
    <property type="match status" value="1"/>
</dbReference>
<dbReference type="Proteomes" id="UP001275436">
    <property type="component" value="Unassembled WGS sequence"/>
</dbReference>
<protein>
    <recommendedName>
        <fullName evidence="1">Copper chaperone CopZ</fullName>
    </recommendedName>
</protein>
<dbReference type="EMBL" id="BSKO01000002">
    <property type="protein sequence ID" value="GLO68436.1"/>
    <property type="molecule type" value="Genomic_DNA"/>
</dbReference>
<evidence type="ECO:0000259" key="4">
    <source>
        <dbReference type="PROSITE" id="PS50846"/>
    </source>
</evidence>
<keyword evidence="3" id="KW-0186">Copper</keyword>
<keyword evidence="2" id="KW-0479">Metal-binding</keyword>
<evidence type="ECO:0000313" key="5">
    <source>
        <dbReference type="EMBL" id="GLO68436.1"/>
    </source>
</evidence>
<gene>
    <name evidence="5" type="primary">copZ_4</name>
    <name evidence="5" type="ORF">MACH08_42200</name>
</gene>
<dbReference type="InterPro" id="IPR006122">
    <property type="entry name" value="HMA_Cu_ion-bd"/>
</dbReference>
<dbReference type="PROSITE" id="PS01047">
    <property type="entry name" value="HMA_1"/>
    <property type="match status" value="1"/>
</dbReference>
<reference evidence="5 6" key="1">
    <citation type="submission" date="2023-02" db="EMBL/GenBank/DDBJ databases">
        <title>Oceanobacillus kimchii IFOP_LL358 isolated form Alexandrium catenella lab strain.</title>
        <authorList>
            <person name="Gajardo G."/>
            <person name="Ueki S."/>
            <person name="Maruyama F."/>
        </authorList>
    </citation>
    <scope>NUCLEOTIDE SEQUENCE [LARGE SCALE GENOMIC DNA]</scope>
    <source>
        <strain evidence="5 6">IFOP_LL358</strain>
    </source>
</reference>
<dbReference type="InterPro" id="IPR006121">
    <property type="entry name" value="HMA_dom"/>
</dbReference>
<feature type="domain" description="HMA" evidence="4">
    <location>
        <begin position="2"/>
        <end position="68"/>
    </location>
</feature>
<dbReference type="InterPro" id="IPR017969">
    <property type="entry name" value="Heavy-metal-associated_CS"/>
</dbReference>
<evidence type="ECO:0000256" key="2">
    <source>
        <dbReference type="ARBA" id="ARBA00022723"/>
    </source>
</evidence>
<dbReference type="CDD" id="cd00371">
    <property type="entry name" value="HMA"/>
    <property type="match status" value="1"/>
</dbReference>
<dbReference type="PANTHER" id="PTHR46594">
    <property type="entry name" value="P-TYPE CATION-TRANSPORTING ATPASE"/>
    <property type="match status" value="1"/>
</dbReference>
<proteinExistence type="predicted"/>
<evidence type="ECO:0000256" key="1">
    <source>
        <dbReference type="ARBA" id="ARBA00015313"/>
    </source>
</evidence>
<dbReference type="InterPro" id="IPR036163">
    <property type="entry name" value="HMA_dom_sf"/>
</dbReference>
<dbReference type="NCBIfam" id="TIGR00003">
    <property type="entry name" value="copper ion binding protein"/>
    <property type="match status" value="1"/>
</dbReference>
<dbReference type="Pfam" id="PF00403">
    <property type="entry name" value="HMA"/>
    <property type="match status" value="1"/>
</dbReference>
<comment type="caution">
    <text evidence="5">The sequence shown here is derived from an EMBL/GenBank/DDBJ whole genome shotgun (WGS) entry which is preliminary data.</text>
</comment>
<dbReference type="RefSeq" id="WP_317958665.1">
    <property type="nucleotide sequence ID" value="NZ_BSKO01000002.1"/>
</dbReference>
<evidence type="ECO:0000313" key="6">
    <source>
        <dbReference type="Proteomes" id="UP001275436"/>
    </source>
</evidence>
<dbReference type="PRINTS" id="PR00942">
    <property type="entry name" value="CUATPASEI"/>
</dbReference>
<dbReference type="SUPFAM" id="SSF55008">
    <property type="entry name" value="HMA, heavy metal-associated domain"/>
    <property type="match status" value="1"/>
</dbReference>